<feature type="transmembrane region" description="Helical" evidence="13">
    <location>
        <begin position="20"/>
        <end position="39"/>
    </location>
</feature>
<protein>
    <submittedName>
        <fullName evidence="14">Phosphatidylserine synthase I, putative</fullName>
    </submittedName>
</protein>
<accession>A0A1J1GNJ2</accession>
<evidence type="ECO:0000256" key="9">
    <source>
        <dbReference type="ARBA" id="ARBA00023136"/>
    </source>
</evidence>
<keyword evidence="11" id="KW-1208">Phospholipid metabolism</keyword>
<dbReference type="Proteomes" id="UP000220797">
    <property type="component" value="Unassembled WGS sequence"/>
</dbReference>
<evidence type="ECO:0000256" key="2">
    <source>
        <dbReference type="ARBA" id="ARBA00005189"/>
    </source>
</evidence>
<gene>
    <name evidence="14" type="ORF">PGAL8A_00173300</name>
</gene>
<dbReference type="RefSeq" id="XP_028526847.1">
    <property type="nucleotide sequence ID" value="XM_028670057.1"/>
</dbReference>
<evidence type="ECO:0000256" key="8">
    <source>
        <dbReference type="ARBA" id="ARBA00023098"/>
    </source>
</evidence>
<evidence type="ECO:0000256" key="1">
    <source>
        <dbReference type="ARBA" id="ARBA00004477"/>
    </source>
</evidence>
<name>A0A1J1GNJ2_PLAGA</name>
<evidence type="ECO:0000256" key="13">
    <source>
        <dbReference type="SAM" id="Phobius"/>
    </source>
</evidence>
<evidence type="ECO:0000313" key="14">
    <source>
        <dbReference type="EMBL" id="CRG94026.1"/>
    </source>
</evidence>
<feature type="transmembrane region" description="Helical" evidence="13">
    <location>
        <begin position="188"/>
        <end position="207"/>
    </location>
</feature>
<evidence type="ECO:0000256" key="7">
    <source>
        <dbReference type="ARBA" id="ARBA00022989"/>
    </source>
</evidence>
<proteinExistence type="predicted"/>
<dbReference type="GO" id="GO:0106245">
    <property type="term" value="F:L-serine-phosphatidylethanolamine phosphatidyltransferase activity"/>
    <property type="evidence" value="ECO:0007669"/>
    <property type="project" value="InterPro"/>
</dbReference>
<keyword evidence="3" id="KW-0444">Lipid biosynthesis</keyword>
<comment type="pathway">
    <text evidence="2">Lipid metabolism.</text>
</comment>
<keyword evidence="15" id="KW-1185">Reference proteome</keyword>
<organism evidence="14 15">
    <name type="scientific">Plasmodium gallinaceum</name>
    <dbReference type="NCBI Taxonomy" id="5849"/>
    <lineage>
        <taxon>Eukaryota</taxon>
        <taxon>Sar</taxon>
        <taxon>Alveolata</taxon>
        <taxon>Apicomplexa</taxon>
        <taxon>Aconoidasida</taxon>
        <taxon>Haemosporida</taxon>
        <taxon>Plasmodiidae</taxon>
        <taxon>Plasmodium</taxon>
        <taxon>Plasmodium (Haemamoeba)</taxon>
    </lineage>
</organism>
<evidence type="ECO:0000256" key="12">
    <source>
        <dbReference type="ARBA" id="ARBA00025707"/>
    </source>
</evidence>
<keyword evidence="7 13" id="KW-1133">Transmembrane helix</keyword>
<evidence type="ECO:0000256" key="11">
    <source>
        <dbReference type="ARBA" id="ARBA00023264"/>
    </source>
</evidence>
<feature type="transmembrane region" description="Helical" evidence="13">
    <location>
        <begin position="247"/>
        <end position="268"/>
    </location>
</feature>
<evidence type="ECO:0000256" key="3">
    <source>
        <dbReference type="ARBA" id="ARBA00022516"/>
    </source>
</evidence>
<dbReference type="OMA" id="YMENCNS"/>
<keyword evidence="8" id="KW-0443">Lipid metabolism</keyword>
<comment type="subcellular location">
    <subcellularLocation>
        <location evidence="1">Endoplasmic reticulum membrane</location>
        <topology evidence="1">Multi-pass membrane protein</topology>
    </subcellularLocation>
</comment>
<feature type="transmembrane region" description="Helical" evidence="13">
    <location>
        <begin position="310"/>
        <end position="329"/>
    </location>
</feature>
<feature type="transmembrane region" description="Helical" evidence="13">
    <location>
        <begin position="349"/>
        <end position="367"/>
    </location>
</feature>
<dbReference type="PANTHER" id="PTHR15362:SF7">
    <property type="entry name" value="PHOSPHATIDYLSERINE SYNTHASE 2"/>
    <property type="match status" value="1"/>
</dbReference>
<evidence type="ECO:0000313" key="15">
    <source>
        <dbReference type="Proteomes" id="UP000220797"/>
    </source>
</evidence>
<dbReference type="InterPro" id="IPR004277">
    <property type="entry name" value="PSS"/>
</dbReference>
<keyword evidence="10" id="KW-0594">Phospholipid biosynthesis</keyword>
<evidence type="ECO:0000256" key="10">
    <source>
        <dbReference type="ARBA" id="ARBA00023209"/>
    </source>
</evidence>
<dbReference type="VEuPathDB" id="PlasmoDB:PGAL8A_00173300"/>
<dbReference type="EMBL" id="CVMV01000020">
    <property type="protein sequence ID" value="CRG94026.1"/>
    <property type="molecule type" value="Genomic_DNA"/>
</dbReference>
<comment type="pathway">
    <text evidence="12">Phospholipid metabolism.</text>
</comment>
<evidence type="ECO:0000256" key="6">
    <source>
        <dbReference type="ARBA" id="ARBA00022824"/>
    </source>
</evidence>
<feature type="transmembrane region" description="Helical" evidence="13">
    <location>
        <begin position="280"/>
        <end position="298"/>
    </location>
</feature>
<dbReference type="AlphaFoldDB" id="A0A1J1GNJ2"/>
<dbReference type="PANTHER" id="PTHR15362">
    <property type="entry name" value="PHOSPHATIDYLINOSITOL SYNTHASE"/>
    <property type="match status" value="1"/>
</dbReference>
<dbReference type="OrthoDB" id="10265393at2759"/>
<keyword evidence="4" id="KW-0808">Transferase</keyword>
<keyword evidence="9 13" id="KW-0472">Membrane</keyword>
<evidence type="ECO:0000256" key="4">
    <source>
        <dbReference type="ARBA" id="ARBA00022679"/>
    </source>
</evidence>
<keyword evidence="5 13" id="KW-0812">Transmembrane</keyword>
<dbReference type="GO" id="GO:0005789">
    <property type="term" value="C:endoplasmic reticulum membrane"/>
    <property type="evidence" value="ECO:0007669"/>
    <property type="project" value="UniProtKB-SubCell"/>
</dbReference>
<dbReference type="Pfam" id="PF03034">
    <property type="entry name" value="PSS"/>
    <property type="match status" value="1"/>
</dbReference>
<evidence type="ECO:0000256" key="5">
    <source>
        <dbReference type="ARBA" id="ARBA00022692"/>
    </source>
</evidence>
<dbReference type="GO" id="GO:0006659">
    <property type="term" value="P:phosphatidylserine biosynthetic process"/>
    <property type="evidence" value="ECO:0007669"/>
    <property type="project" value="InterPro"/>
</dbReference>
<feature type="transmembrane region" description="Helical" evidence="13">
    <location>
        <begin position="75"/>
        <end position="97"/>
    </location>
</feature>
<dbReference type="GeneID" id="39730260"/>
<sequence>MSIYNFFLYIYIFYRRRSLYLLCFSLIVSLILSNSIILLEFKHRIIISLIISFFNLCVLKNVIQKIIFTIKKDVFTILINSVIIFYYVIIVFCQFFSPNEIKYIIKIFNKNIVFYTAEKSYMENCNSLNNITDKLDIFVIAHLLGWFIKGFAMRNFFLLNLNSVLFELLELRFQHLLPNFYECWWDHVILDVLGCNLIGIMLSIFVMKYFNIPFFDWTIPDKIKPKKKNLIFPTLDKLCRKVFKNSASLLLLIFYSIIVNIIDLNIFFLKAELNLYPTNYIIFLRTGLVVIICVKASIELHNCISREASIDGVFYVFIVVTIFLLELLLCVKWKHNLKSDNSDLTVINATWLLITSTFSSILLFLYANECLI</sequence>
<comment type="caution">
    <text evidence="14">The sequence shown here is derived from an EMBL/GenBank/DDBJ whole genome shotgun (WGS) entry which is preliminary data.</text>
</comment>
<feature type="transmembrane region" description="Helical" evidence="13">
    <location>
        <begin position="45"/>
        <end position="63"/>
    </location>
</feature>
<keyword evidence="6" id="KW-0256">Endoplasmic reticulum</keyword>
<reference evidence="14" key="1">
    <citation type="submission" date="2015-04" db="EMBL/GenBank/DDBJ databases">
        <authorList>
            <consortium name="Pathogen Informatics"/>
        </authorList>
    </citation>
    <scope>NUCLEOTIDE SEQUENCE [LARGE SCALE GENOMIC DNA]</scope>
    <source>
        <strain evidence="14">8A</strain>
    </source>
</reference>